<dbReference type="Gene3D" id="1.10.1740.10">
    <property type="match status" value="1"/>
</dbReference>
<dbReference type="GO" id="GO:0016987">
    <property type="term" value="F:sigma factor activity"/>
    <property type="evidence" value="ECO:0007669"/>
    <property type="project" value="UniProtKB-KW"/>
</dbReference>
<evidence type="ECO:0000256" key="3">
    <source>
        <dbReference type="ARBA" id="ARBA00023125"/>
    </source>
</evidence>
<evidence type="ECO:0000259" key="5">
    <source>
        <dbReference type="Pfam" id="PF04542"/>
    </source>
</evidence>
<dbReference type="EMBL" id="QLMA01000004">
    <property type="protein sequence ID" value="RAJ82273.1"/>
    <property type="molecule type" value="Genomic_DNA"/>
</dbReference>
<dbReference type="Proteomes" id="UP000249819">
    <property type="component" value="Unassembled WGS sequence"/>
</dbReference>
<comment type="caution">
    <text evidence="6">The sequence shown here is derived from an EMBL/GenBank/DDBJ whole genome shotgun (WGS) entry which is preliminary data.</text>
</comment>
<dbReference type="NCBIfam" id="TIGR02937">
    <property type="entry name" value="sigma70-ECF"/>
    <property type="match status" value="1"/>
</dbReference>
<dbReference type="InterPro" id="IPR013325">
    <property type="entry name" value="RNA_pol_sigma_r2"/>
</dbReference>
<accession>A0A327W0U4</accession>
<dbReference type="InterPro" id="IPR014284">
    <property type="entry name" value="RNA_pol_sigma-70_dom"/>
</dbReference>
<dbReference type="GO" id="GO:0003677">
    <property type="term" value="F:DNA binding"/>
    <property type="evidence" value="ECO:0007669"/>
    <property type="project" value="UniProtKB-KW"/>
</dbReference>
<organism evidence="6 7">
    <name type="scientific">Chitinophaga dinghuensis</name>
    <dbReference type="NCBI Taxonomy" id="1539050"/>
    <lineage>
        <taxon>Bacteria</taxon>
        <taxon>Pseudomonadati</taxon>
        <taxon>Bacteroidota</taxon>
        <taxon>Chitinophagia</taxon>
        <taxon>Chitinophagales</taxon>
        <taxon>Chitinophagaceae</taxon>
        <taxon>Chitinophaga</taxon>
    </lineage>
</organism>
<evidence type="ECO:0000313" key="6">
    <source>
        <dbReference type="EMBL" id="RAJ82273.1"/>
    </source>
</evidence>
<evidence type="ECO:0000256" key="1">
    <source>
        <dbReference type="ARBA" id="ARBA00023015"/>
    </source>
</evidence>
<sequence length="231" mass="27011">MLCTKFNIYILFIYHITLLGQPVKKMLHLWVIICSSGYTLLTKSSSMQKISDNTLLDLLKREDNASFTTLYQCCFPTVAAYILNNHGKKEDAEDIFQEAVIVLLQKVRTPDFQLTASLRTYLFSISRNLWLKQLRDNKLIPMEDMTIYQPAETLPTLSLHPEKSREEKVQSWISRITGHCQRILKAIFIYQEPMDLLMKKMGWKNKHTAANQQYKCLQQIKKFRQKEEGIG</sequence>
<dbReference type="Pfam" id="PF04542">
    <property type="entry name" value="Sigma70_r2"/>
    <property type="match status" value="1"/>
</dbReference>
<dbReference type="AlphaFoldDB" id="A0A327W0U4"/>
<dbReference type="InterPro" id="IPR039425">
    <property type="entry name" value="RNA_pol_sigma-70-like"/>
</dbReference>
<dbReference type="PANTHER" id="PTHR43133">
    <property type="entry name" value="RNA POLYMERASE ECF-TYPE SIGMA FACTO"/>
    <property type="match status" value="1"/>
</dbReference>
<reference evidence="6 7" key="1">
    <citation type="submission" date="2018-06" db="EMBL/GenBank/DDBJ databases">
        <title>Genomic Encyclopedia of Archaeal and Bacterial Type Strains, Phase II (KMG-II): from individual species to whole genera.</title>
        <authorList>
            <person name="Goeker M."/>
        </authorList>
    </citation>
    <scope>NUCLEOTIDE SEQUENCE [LARGE SCALE GENOMIC DNA]</scope>
    <source>
        <strain evidence="6 7">DSM 29821</strain>
    </source>
</reference>
<proteinExistence type="predicted"/>
<keyword evidence="2" id="KW-0731">Sigma factor</keyword>
<dbReference type="InterPro" id="IPR007627">
    <property type="entry name" value="RNA_pol_sigma70_r2"/>
</dbReference>
<dbReference type="SUPFAM" id="SSF88946">
    <property type="entry name" value="Sigma2 domain of RNA polymerase sigma factors"/>
    <property type="match status" value="1"/>
</dbReference>
<dbReference type="PANTHER" id="PTHR43133:SF8">
    <property type="entry name" value="RNA POLYMERASE SIGMA FACTOR HI_1459-RELATED"/>
    <property type="match status" value="1"/>
</dbReference>
<keyword evidence="3" id="KW-0238">DNA-binding</keyword>
<keyword evidence="4" id="KW-0804">Transcription</keyword>
<dbReference type="GO" id="GO:0006352">
    <property type="term" value="P:DNA-templated transcription initiation"/>
    <property type="evidence" value="ECO:0007669"/>
    <property type="project" value="InterPro"/>
</dbReference>
<evidence type="ECO:0000313" key="7">
    <source>
        <dbReference type="Proteomes" id="UP000249819"/>
    </source>
</evidence>
<gene>
    <name evidence="6" type="ORF">CLV59_104498</name>
</gene>
<protein>
    <submittedName>
        <fullName evidence="6">RNA polymerase sigma factor (Sigma-70 family)</fullName>
    </submittedName>
</protein>
<feature type="domain" description="RNA polymerase sigma-70 region 2" evidence="5">
    <location>
        <begin position="70"/>
        <end position="138"/>
    </location>
</feature>
<keyword evidence="7" id="KW-1185">Reference proteome</keyword>
<evidence type="ECO:0000256" key="4">
    <source>
        <dbReference type="ARBA" id="ARBA00023163"/>
    </source>
</evidence>
<name>A0A327W0U4_9BACT</name>
<keyword evidence="1" id="KW-0805">Transcription regulation</keyword>
<evidence type="ECO:0000256" key="2">
    <source>
        <dbReference type="ARBA" id="ARBA00023082"/>
    </source>
</evidence>